<comment type="subunit">
    <text evidence="2">Homodimer.</text>
</comment>
<dbReference type="EMBL" id="GBHO01004245">
    <property type="protein sequence ID" value="JAG39359.1"/>
    <property type="molecule type" value="Transcribed_RNA"/>
</dbReference>
<evidence type="ECO:0000256" key="2">
    <source>
        <dbReference type="ARBA" id="ARBA00011738"/>
    </source>
</evidence>
<evidence type="ECO:0000256" key="8">
    <source>
        <dbReference type="RuleBase" id="RU003690"/>
    </source>
</evidence>
<name>A0A0A9Z4E2_LYGHE</name>
<evidence type="ECO:0000256" key="9">
    <source>
        <dbReference type="RuleBase" id="RU004468"/>
    </source>
</evidence>
<dbReference type="GO" id="GO:0008422">
    <property type="term" value="F:beta-glucosidase activity"/>
    <property type="evidence" value="ECO:0007669"/>
    <property type="project" value="TreeGrafter"/>
</dbReference>
<dbReference type="SUPFAM" id="SSF51445">
    <property type="entry name" value="(Trans)glycosidases"/>
    <property type="match status" value="1"/>
</dbReference>
<feature type="active site" description="Nucleophile" evidence="7">
    <location>
        <position position="407"/>
    </location>
</feature>
<comment type="similarity">
    <text evidence="1 8">Belongs to the glycosyl hydrolase 1 family.</text>
</comment>
<organism evidence="11">
    <name type="scientific">Lygus hesperus</name>
    <name type="common">Western plant bug</name>
    <dbReference type="NCBI Taxonomy" id="30085"/>
    <lineage>
        <taxon>Eukaryota</taxon>
        <taxon>Metazoa</taxon>
        <taxon>Ecdysozoa</taxon>
        <taxon>Arthropoda</taxon>
        <taxon>Hexapoda</taxon>
        <taxon>Insecta</taxon>
        <taxon>Pterygota</taxon>
        <taxon>Neoptera</taxon>
        <taxon>Paraneoptera</taxon>
        <taxon>Hemiptera</taxon>
        <taxon>Heteroptera</taxon>
        <taxon>Panheteroptera</taxon>
        <taxon>Cimicomorpha</taxon>
        <taxon>Miridae</taxon>
        <taxon>Mirini</taxon>
        <taxon>Lygus</taxon>
    </lineage>
</organism>
<dbReference type="InterPro" id="IPR001360">
    <property type="entry name" value="Glyco_hydro_1"/>
</dbReference>
<dbReference type="InterPro" id="IPR017853">
    <property type="entry name" value="GH"/>
</dbReference>
<dbReference type="PROSITE" id="PS00653">
    <property type="entry name" value="GLYCOSYL_HYDROL_F1_2"/>
    <property type="match status" value="1"/>
</dbReference>
<evidence type="ECO:0000256" key="5">
    <source>
        <dbReference type="ARBA" id="ARBA00023180"/>
    </source>
</evidence>
<reference evidence="11" key="1">
    <citation type="journal article" date="2014" name="PLoS ONE">
        <title>Transcriptome-Based Identification of ABC Transporters in the Western Tarnished Plant Bug Lygus hesperus.</title>
        <authorList>
            <person name="Hull J.J."/>
            <person name="Chaney K."/>
            <person name="Geib S.M."/>
            <person name="Fabrick J.A."/>
            <person name="Brent C.S."/>
            <person name="Walsh D."/>
            <person name="Lavine L.C."/>
        </authorList>
    </citation>
    <scope>NUCLEOTIDE SEQUENCE</scope>
</reference>
<accession>A0A0A9Z4E2</accession>
<dbReference type="Gene3D" id="3.20.20.80">
    <property type="entry name" value="Glycosidases"/>
    <property type="match status" value="1"/>
</dbReference>
<dbReference type="GO" id="GO:0005975">
    <property type="term" value="P:carbohydrate metabolic process"/>
    <property type="evidence" value="ECO:0007669"/>
    <property type="project" value="InterPro"/>
</dbReference>
<sequence length="511" mass="58498">MATSQVILVVGCLSFIITSEAWMDDNSVLLVERGRSLPKGFIFATSTAAYQVEGAWNASGKGENIWDRMVHTNPGFIKDGSNGDTACDSYNLYKDDIKLIKDIGFRMYRFSISWARVLPDGTTRNINEPGLKYYDDLIDELIRQGIAPMVTLYHWDLPVTLQEMGGWLNHTIVDYFQDYADLIFARLGNKVKWWITINEPRSIVDGYGSDGYAPALNLTGVGDYMAGHNLLRAHAKVYRLYKAKYQHQGGKLSITLDSIGAFPKNSSDEEDLRSCERLMQFNLGWFAHPIYSTYGDYPPVMRYLIDNHSAREGRNFSRLPYFTVEEIEEIRGTFDFFALNHYTSKMCTTGKQGRSPSWRRDTEVETYFDQSWPSSQSSWLKVVPEGFRKLLNWIKVEYNDPEIFVTENGFSDYNILDDQGRINYLKGYLSEMEKAIYEDGCNVAGYTIWSVIDNFEWRAGYTERFGLVHVDFESPGKNRTKKASATFIKDYIEANSVRKISSGELLGLPIK</sequence>
<evidence type="ECO:0000256" key="4">
    <source>
        <dbReference type="ARBA" id="ARBA00022801"/>
    </source>
</evidence>
<evidence type="ECO:0000256" key="1">
    <source>
        <dbReference type="ARBA" id="ARBA00010838"/>
    </source>
</evidence>
<feature type="chain" id="PRO_5002071276" description="beta-glucosidase" evidence="10">
    <location>
        <begin position="22"/>
        <end position="511"/>
    </location>
</feature>
<dbReference type="Pfam" id="PF00232">
    <property type="entry name" value="Glyco_hydro_1"/>
    <property type="match status" value="1"/>
</dbReference>
<dbReference type="PANTHER" id="PTHR10353:SF36">
    <property type="entry name" value="LP05116P"/>
    <property type="match status" value="1"/>
</dbReference>
<evidence type="ECO:0000256" key="6">
    <source>
        <dbReference type="ARBA" id="ARBA00023295"/>
    </source>
</evidence>
<dbReference type="AlphaFoldDB" id="A0A0A9Z4E2"/>
<keyword evidence="6 9" id="KW-0326">Glycosidase</keyword>
<dbReference type="PANTHER" id="PTHR10353">
    <property type="entry name" value="GLYCOSYL HYDROLASE"/>
    <property type="match status" value="1"/>
</dbReference>
<dbReference type="PROSITE" id="PS00572">
    <property type="entry name" value="GLYCOSYL_HYDROL_F1_1"/>
    <property type="match status" value="1"/>
</dbReference>
<gene>
    <name evidence="11" type="primary">MYRO1_12</name>
    <name evidence="11" type="ORF">CM83_60460</name>
</gene>
<evidence type="ECO:0000256" key="3">
    <source>
        <dbReference type="ARBA" id="ARBA00012744"/>
    </source>
</evidence>
<keyword evidence="4 9" id="KW-0378">Hydrolase</keyword>
<dbReference type="EC" id="3.2.1.21" evidence="3"/>
<dbReference type="InterPro" id="IPR033132">
    <property type="entry name" value="GH_1_N_CS"/>
</dbReference>
<protein>
    <recommendedName>
        <fullName evidence="3">beta-glucosidase</fullName>
        <ecNumber evidence="3">3.2.1.21</ecNumber>
    </recommendedName>
</protein>
<dbReference type="PRINTS" id="PR00131">
    <property type="entry name" value="GLHYDRLASE1"/>
</dbReference>
<dbReference type="FunFam" id="3.20.20.80:FF:000013">
    <property type="entry name" value="lactase-phlorizin hydrolase"/>
    <property type="match status" value="1"/>
</dbReference>
<evidence type="ECO:0000256" key="10">
    <source>
        <dbReference type="SAM" id="SignalP"/>
    </source>
</evidence>
<evidence type="ECO:0000313" key="11">
    <source>
        <dbReference type="EMBL" id="JAG39359.1"/>
    </source>
</evidence>
<keyword evidence="5" id="KW-0325">Glycoprotein</keyword>
<proteinExistence type="inferred from homology"/>
<reference evidence="11" key="2">
    <citation type="submission" date="2014-07" db="EMBL/GenBank/DDBJ databases">
        <authorList>
            <person name="Hull J."/>
        </authorList>
    </citation>
    <scope>NUCLEOTIDE SEQUENCE</scope>
</reference>
<evidence type="ECO:0000256" key="7">
    <source>
        <dbReference type="PROSITE-ProRule" id="PRU10055"/>
    </source>
</evidence>
<dbReference type="InterPro" id="IPR018120">
    <property type="entry name" value="Glyco_hydro_1_AS"/>
</dbReference>
<keyword evidence="10" id="KW-0732">Signal</keyword>
<feature type="signal peptide" evidence="10">
    <location>
        <begin position="1"/>
        <end position="21"/>
    </location>
</feature>